<name>A0A9Q0XED4_9SAUR</name>
<dbReference type="GO" id="GO:0008311">
    <property type="term" value="F:double-stranded DNA 3'-5' DNA exonuclease activity"/>
    <property type="evidence" value="ECO:0007669"/>
    <property type="project" value="UniProtKB-EC"/>
</dbReference>
<keyword evidence="9" id="KW-0269">Exonuclease</keyword>
<dbReference type="InterPro" id="IPR046938">
    <property type="entry name" value="DNA_clamp_sf"/>
</dbReference>
<keyword evidence="7" id="KW-0227">DNA damage</keyword>
<keyword evidence="5" id="KW-0597">Phosphoprotein</keyword>
<dbReference type="PIRSF" id="PIRSF009303">
    <property type="entry name" value="Cell_cycle_RAD9"/>
    <property type="match status" value="1"/>
</dbReference>
<dbReference type="InterPro" id="IPR007268">
    <property type="entry name" value="Rad9/Ddc1"/>
</dbReference>
<evidence type="ECO:0000256" key="11">
    <source>
        <dbReference type="ARBA" id="ARBA00059283"/>
    </source>
</evidence>
<comment type="function">
    <text evidence="11">Component of the 9-1-1 cell-cycle checkpoint response complex that plays a major role in DNA repair. The 9-1-1 complex is recruited to DNA lesion upon damage by the RAD17-replication factor C (RFC) clamp loader complex. Acts then as a sliding clamp platform on DNA for several proteins involved in long-patch base excision repair (LP-BER). The 9-1-1 complex stimulates DNA polymerase beta (POLB) activity by increasing its affinity for the 3'-OH end of the primer-template and stabilizes POLB to those sites where LP-BER proceeds; endonuclease FEN1 cleavage activity on substrates with double, nick, or gap flaps of distinct sequences and lengths; and DNA ligase I (LIG1) on long-patch base excision repair substrates. The 9-1-1 complex is necessary for the recruitment of RHNO1 to sites of double-stranded breaks (DSB) occurring during the S phase. RAD9A possesses 3'-&gt;5' double stranded DNA exonuclease activity.</text>
</comment>
<comment type="subcellular location">
    <subcellularLocation>
        <location evidence="2">Nucleus</location>
    </subcellularLocation>
</comment>
<evidence type="ECO:0000256" key="3">
    <source>
        <dbReference type="ARBA" id="ARBA00008494"/>
    </source>
</evidence>
<dbReference type="AlphaFoldDB" id="A0A9Q0XED4"/>
<organism evidence="15 16">
    <name type="scientific">Phrynocephalus forsythii</name>
    <dbReference type="NCBI Taxonomy" id="171643"/>
    <lineage>
        <taxon>Eukaryota</taxon>
        <taxon>Metazoa</taxon>
        <taxon>Chordata</taxon>
        <taxon>Craniata</taxon>
        <taxon>Vertebrata</taxon>
        <taxon>Euteleostomi</taxon>
        <taxon>Lepidosauria</taxon>
        <taxon>Squamata</taxon>
        <taxon>Bifurcata</taxon>
        <taxon>Unidentata</taxon>
        <taxon>Episquamata</taxon>
        <taxon>Toxicofera</taxon>
        <taxon>Iguania</taxon>
        <taxon>Acrodonta</taxon>
        <taxon>Agamidae</taxon>
        <taxon>Agaminae</taxon>
        <taxon>Phrynocephalus</taxon>
    </lineage>
</organism>
<dbReference type="OrthoDB" id="60092at2759"/>
<evidence type="ECO:0000256" key="5">
    <source>
        <dbReference type="ARBA" id="ARBA00022553"/>
    </source>
</evidence>
<comment type="catalytic activity">
    <reaction evidence="1">
        <text>Exonucleolytic cleavage in the 3'- to 5'-direction to yield nucleoside 5'-phosphates.</text>
        <dbReference type="EC" id="3.1.11.2"/>
    </reaction>
</comment>
<evidence type="ECO:0000256" key="9">
    <source>
        <dbReference type="ARBA" id="ARBA00022839"/>
    </source>
</evidence>
<dbReference type="InterPro" id="IPR026584">
    <property type="entry name" value="Rad9"/>
</dbReference>
<gene>
    <name evidence="15" type="ORF">JRQ81_007879</name>
</gene>
<dbReference type="CDD" id="cd00577">
    <property type="entry name" value="PCNA"/>
    <property type="match status" value="1"/>
</dbReference>
<accession>A0A9Q0XED4</accession>
<dbReference type="Gene3D" id="3.70.10.10">
    <property type="match status" value="1"/>
</dbReference>
<sequence length="372" mass="42140">MREGSFELFGKAIYALARISDEFWFDPVERGLSLRSVNSSRSAYACIFFSSTFFQHYSCTNPPELGRNKKNMQPRCKLIVKAVLPVFRCLNTVERNVEKCKIYTNFHNCRVVFQLFCKHGVMKTHNLTFQECEALEVVFGKHLCPNILKIQSRQLADILIHFPAYQEEITLAVTPLKVWFKTYLDNEADFGKATHTEIHLSPEEFEYFQIGIDSEVTFCLKELRGLLAYAEAISAPVSVHFDISGRPIAFGIEDLLVEARFVLATLTETEHGTSSQEPLRLSQAEKRSRPTESCHQDSVISNQDPKTAPTPENTLTTTEELVPPDPSHNKFHTLFFGAVSSRDQDITHVFHSLATASDTEEDFGNGELSPAF</sequence>
<evidence type="ECO:0000256" key="13">
    <source>
        <dbReference type="ARBA" id="ARBA00079896"/>
    </source>
</evidence>
<dbReference type="GO" id="GO:0030896">
    <property type="term" value="C:checkpoint clamp complex"/>
    <property type="evidence" value="ECO:0007669"/>
    <property type="project" value="InterPro"/>
</dbReference>
<comment type="similarity">
    <text evidence="3">Belongs to the rad9 family.</text>
</comment>
<dbReference type="PANTHER" id="PTHR15237:SF2">
    <property type="entry name" value="CELL CYCLE CHECKPOINT CONTROL PROTEIN RAD9B"/>
    <property type="match status" value="1"/>
</dbReference>
<evidence type="ECO:0000256" key="1">
    <source>
        <dbReference type="ARBA" id="ARBA00000493"/>
    </source>
</evidence>
<dbReference type="FunFam" id="3.70.10.10:FF:000005">
    <property type="entry name" value="Cell cycle checkpoint control protein"/>
    <property type="match status" value="1"/>
</dbReference>
<dbReference type="GO" id="GO:0000076">
    <property type="term" value="P:DNA replication checkpoint signaling"/>
    <property type="evidence" value="ECO:0007669"/>
    <property type="project" value="TreeGrafter"/>
</dbReference>
<feature type="compositionally biased region" description="Low complexity" evidence="14">
    <location>
        <begin position="309"/>
        <end position="321"/>
    </location>
</feature>
<dbReference type="GO" id="GO:0071479">
    <property type="term" value="P:cellular response to ionizing radiation"/>
    <property type="evidence" value="ECO:0007669"/>
    <property type="project" value="TreeGrafter"/>
</dbReference>
<evidence type="ECO:0000256" key="4">
    <source>
        <dbReference type="ARBA" id="ARBA00012115"/>
    </source>
</evidence>
<dbReference type="GO" id="GO:0006281">
    <property type="term" value="P:DNA repair"/>
    <property type="evidence" value="ECO:0007669"/>
    <property type="project" value="InterPro"/>
</dbReference>
<dbReference type="PANTHER" id="PTHR15237">
    <property type="entry name" value="DNA REPAIR PROTEIN RAD9"/>
    <property type="match status" value="1"/>
</dbReference>
<proteinExistence type="inferred from homology"/>
<keyword evidence="16" id="KW-1185">Reference proteome</keyword>
<dbReference type="Pfam" id="PF04139">
    <property type="entry name" value="Rad9"/>
    <property type="match status" value="1"/>
</dbReference>
<evidence type="ECO:0000256" key="6">
    <source>
        <dbReference type="ARBA" id="ARBA00022722"/>
    </source>
</evidence>
<protein>
    <recommendedName>
        <fullName evidence="12">Cell cycle checkpoint control protein RAD9A</fullName>
        <ecNumber evidence="4">3.1.11.2</ecNumber>
    </recommendedName>
    <alternativeName>
        <fullName evidence="13">DNA repair exonuclease rad9 homolog A</fullName>
    </alternativeName>
</protein>
<dbReference type="EC" id="3.1.11.2" evidence="4"/>
<feature type="compositionally biased region" description="Basic and acidic residues" evidence="14">
    <location>
        <begin position="283"/>
        <end position="295"/>
    </location>
</feature>
<dbReference type="GO" id="GO:0031573">
    <property type="term" value="P:mitotic intra-S DNA damage checkpoint signaling"/>
    <property type="evidence" value="ECO:0007669"/>
    <property type="project" value="TreeGrafter"/>
</dbReference>
<evidence type="ECO:0000256" key="7">
    <source>
        <dbReference type="ARBA" id="ARBA00022763"/>
    </source>
</evidence>
<dbReference type="Proteomes" id="UP001142489">
    <property type="component" value="Unassembled WGS sequence"/>
</dbReference>
<dbReference type="SUPFAM" id="SSF55979">
    <property type="entry name" value="DNA clamp"/>
    <property type="match status" value="1"/>
</dbReference>
<keyword evidence="8" id="KW-0378">Hydrolase</keyword>
<dbReference type="EMBL" id="JAPFRF010000016">
    <property type="protein sequence ID" value="KAJ7309809.1"/>
    <property type="molecule type" value="Genomic_DNA"/>
</dbReference>
<feature type="compositionally biased region" description="Polar residues" evidence="14">
    <location>
        <begin position="296"/>
        <end position="305"/>
    </location>
</feature>
<keyword evidence="6" id="KW-0540">Nuclease</keyword>
<feature type="region of interest" description="Disordered" evidence="14">
    <location>
        <begin position="272"/>
        <end position="326"/>
    </location>
</feature>
<keyword evidence="10" id="KW-0539">Nucleus</keyword>
<reference evidence="15" key="1">
    <citation type="journal article" date="2023" name="DNA Res.">
        <title>Chromosome-level genome assembly of Phrynocephalus forsythii using third-generation DNA sequencing and Hi-C analysis.</title>
        <authorList>
            <person name="Qi Y."/>
            <person name="Zhao W."/>
            <person name="Zhao Y."/>
            <person name="Niu C."/>
            <person name="Cao S."/>
            <person name="Zhang Y."/>
        </authorList>
    </citation>
    <scope>NUCLEOTIDE SEQUENCE</scope>
    <source>
        <tissue evidence="15">Muscle</tissue>
    </source>
</reference>
<evidence type="ECO:0000313" key="16">
    <source>
        <dbReference type="Proteomes" id="UP001142489"/>
    </source>
</evidence>
<evidence type="ECO:0000256" key="14">
    <source>
        <dbReference type="SAM" id="MobiDB-lite"/>
    </source>
</evidence>
<evidence type="ECO:0000256" key="12">
    <source>
        <dbReference type="ARBA" id="ARBA00069752"/>
    </source>
</evidence>
<comment type="caution">
    <text evidence="15">The sequence shown here is derived from an EMBL/GenBank/DDBJ whole genome shotgun (WGS) entry which is preliminary data.</text>
</comment>
<evidence type="ECO:0000256" key="10">
    <source>
        <dbReference type="ARBA" id="ARBA00023242"/>
    </source>
</evidence>
<evidence type="ECO:0000313" key="15">
    <source>
        <dbReference type="EMBL" id="KAJ7309809.1"/>
    </source>
</evidence>
<evidence type="ECO:0000256" key="2">
    <source>
        <dbReference type="ARBA" id="ARBA00004123"/>
    </source>
</evidence>
<evidence type="ECO:0000256" key="8">
    <source>
        <dbReference type="ARBA" id="ARBA00022801"/>
    </source>
</evidence>